<organism evidence="2 3">
    <name type="scientific">Robiginitalea biformata (strain ATCC BAA-864 / DSM 15991 / KCTC 12146 / HTCC2501)</name>
    <dbReference type="NCBI Taxonomy" id="313596"/>
    <lineage>
        <taxon>Bacteria</taxon>
        <taxon>Pseudomonadati</taxon>
        <taxon>Bacteroidota</taxon>
        <taxon>Flavobacteriia</taxon>
        <taxon>Flavobacteriales</taxon>
        <taxon>Flavobacteriaceae</taxon>
        <taxon>Robiginitalea</taxon>
    </lineage>
</organism>
<evidence type="ECO:0000256" key="1">
    <source>
        <dbReference type="SAM" id="Phobius"/>
    </source>
</evidence>
<reference evidence="2 3" key="1">
    <citation type="journal article" date="2009" name="J. Bacteriol.">
        <title>Complete genome sequence of Robiginitalea biformata HTCC2501.</title>
        <authorList>
            <person name="Oh H.M."/>
            <person name="Giovannoni S.J."/>
            <person name="Lee K."/>
            <person name="Ferriera S."/>
            <person name="Johnson J."/>
            <person name="Cho J.C."/>
        </authorList>
    </citation>
    <scope>NUCLEOTIDE SEQUENCE [LARGE SCALE GENOMIC DNA]</scope>
    <source>
        <strain evidence="3">ATCC BAA-864 / HTCC2501 / KCTC 12146</strain>
    </source>
</reference>
<sequence length="171" mass="20127">MNTRSLMYRIKNLGLFKAGCSFWGFFVILILFCGCRNPDSSWIQSEPGNSVLDLEYFNDTLGLIVRDIRVYPQSNSKRYQVRVYLEETRRSEHWSDHSFYLHFYPKINTEAQGGFYPAQATPSEVRRGIWVFTGTFESDLERFEMLRFGLVDGNRRRLFTLAVDSIPIRIR</sequence>
<accession>A4CI11</accession>
<dbReference type="PROSITE" id="PS51257">
    <property type="entry name" value="PROKAR_LIPOPROTEIN"/>
    <property type="match status" value="1"/>
</dbReference>
<dbReference type="AlphaFoldDB" id="A4CI11"/>
<dbReference type="EMBL" id="CP001712">
    <property type="protein sequence ID" value="EAR16569.1"/>
    <property type="molecule type" value="Genomic_DNA"/>
</dbReference>
<protein>
    <submittedName>
        <fullName evidence="2">Uncharacterized protein</fullName>
    </submittedName>
</protein>
<proteinExistence type="predicted"/>
<dbReference type="HOGENOM" id="CLU_1561708_0_0_10"/>
<keyword evidence="1" id="KW-0472">Membrane</keyword>
<dbReference type="Proteomes" id="UP000009049">
    <property type="component" value="Chromosome"/>
</dbReference>
<name>A4CI11_ROBBH</name>
<feature type="transmembrane region" description="Helical" evidence="1">
    <location>
        <begin position="12"/>
        <end position="32"/>
    </location>
</feature>
<evidence type="ECO:0000313" key="3">
    <source>
        <dbReference type="Proteomes" id="UP000009049"/>
    </source>
</evidence>
<keyword evidence="3" id="KW-1185">Reference proteome</keyword>
<keyword evidence="1" id="KW-1133">Transmembrane helix</keyword>
<keyword evidence="1" id="KW-0812">Transmembrane</keyword>
<gene>
    <name evidence="2" type="ordered locus">RB2501_06705</name>
</gene>
<evidence type="ECO:0000313" key="2">
    <source>
        <dbReference type="EMBL" id="EAR16569.1"/>
    </source>
</evidence>
<dbReference type="KEGG" id="rbi:RB2501_06705"/>
<dbReference type="STRING" id="313596.RB2501_06705"/>